<dbReference type="InterPro" id="IPR036188">
    <property type="entry name" value="FAD/NAD-bd_sf"/>
</dbReference>
<organism evidence="2 3">
    <name type="scientific">Fodinicola feengrottensis</name>
    <dbReference type="NCBI Taxonomy" id="435914"/>
    <lineage>
        <taxon>Bacteria</taxon>
        <taxon>Bacillati</taxon>
        <taxon>Actinomycetota</taxon>
        <taxon>Actinomycetes</taxon>
        <taxon>Mycobacteriales</taxon>
        <taxon>Fodinicola</taxon>
    </lineage>
</organism>
<dbReference type="PRINTS" id="PR00469">
    <property type="entry name" value="PNDRDTASEII"/>
</dbReference>
<evidence type="ECO:0000313" key="3">
    <source>
        <dbReference type="Proteomes" id="UP001500618"/>
    </source>
</evidence>
<name>A0ABN2J9A7_9ACTN</name>
<dbReference type="Pfam" id="PF13738">
    <property type="entry name" value="Pyr_redox_3"/>
    <property type="match status" value="1"/>
</dbReference>
<sequence length="356" mass="38656">MLHMCAFDTVVIGGGQSGLATAYRLREAGLRPLILEAGPAAVGSWPHYYDSLRLFSPARYSALPGRVFDGDPDRYPHRDEVTAYLSAYAEALDVDIRTDSRVERVTTDGPEFLVHLENGTVLTAPSVVAATGGFGHPYRPTLPGLESFSGTVLHASQYRNPQPYAGRRIVVVGAGNSAVQIAVELADTATVTLASRAPVTFLPQRPFGRDLHYWFTVTGFDFAPLGRWVEAPTQPVIDDRHYRAAVVAGKPDRREMFTRIDGSSVIWPDGSREHVDVLLLATGYRPDLGYLADLGALDSDGNPRHRAGLSTTHPSLAYVGVEWQRTPASASLRGVGRDAKHIAARFGQQVIRGARA</sequence>
<dbReference type="Proteomes" id="UP001500618">
    <property type="component" value="Unassembled WGS sequence"/>
</dbReference>
<dbReference type="PRINTS" id="PR00368">
    <property type="entry name" value="FADPNR"/>
</dbReference>
<reference evidence="2 3" key="1">
    <citation type="journal article" date="2019" name="Int. J. Syst. Evol. Microbiol.">
        <title>The Global Catalogue of Microorganisms (GCM) 10K type strain sequencing project: providing services to taxonomists for standard genome sequencing and annotation.</title>
        <authorList>
            <consortium name="The Broad Institute Genomics Platform"/>
            <consortium name="The Broad Institute Genome Sequencing Center for Infectious Disease"/>
            <person name="Wu L."/>
            <person name="Ma J."/>
        </authorList>
    </citation>
    <scope>NUCLEOTIDE SEQUENCE [LARGE SCALE GENOMIC DNA]</scope>
    <source>
        <strain evidence="2 3">JCM 14718</strain>
    </source>
</reference>
<evidence type="ECO:0000313" key="2">
    <source>
        <dbReference type="EMBL" id="GAA1720528.1"/>
    </source>
</evidence>
<keyword evidence="1" id="KW-0560">Oxidoreductase</keyword>
<dbReference type="InterPro" id="IPR050982">
    <property type="entry name" value="Auxin_biosynth/cation_transpt"/>
</dbReference>
<dbReference type="PANTHER" id="PTHR43539:SF78">
    <property type="entry name" value="FLAVIN-CONTAINING MONOOXYGENASE"/>
    <property type="match status" value="1"/>
</dbReference>
<keyword evidence="3" id="KW-1185">Reference proteome</keyword>
<dbReference type="SUPFAM" id="SSF51905">
    <property type="entry name" value="FAD/NAD(P)-binding domain"/>
    <property type="match status" value="2"/>
</dbReference>
<dbReference type="Gene3D" id="3.50.50.60">
    <property type="entry name" value="FAD/NAD(P)-binding domain"/>
    <property type="match status" value="1"/>
</dbReference>
<dbReference type="EMBL" id="BAAANY010000045">
    <property type="protein sequence ID" value="GAA1720528.1"/>
    <property type="molecule type" value="Genomic_DNA"/>
</dbReference>
<dbReference type="GO" id="GO:0004497">
    <property type="term" value="F:monooxygenase activity"/>
    <property type="evidence" value="ECO:0007669"/>
    <property type="project" value="UniProtKB-KW"/>
</dbReference>
<protein>
    <submittedName>
        <fullName evidence="2">ArsO family NAD(P)H-dependent flavin-containing monooxygenase</fullName>
    </submittedName>
</protein>
<evidence type="ECO:0000256" key="1">
    <source>
        <dbReference type="ARBA" id="ARBA00023002"/>
    </source>
</evidence>
<gene>
    <name evidence="2" type="ORF">GCM10009765_80930</name>
</gene>
<comment type="caution">
    <text evidence="2">The sequence shown here is derived from an EMBL/GenBank/DDBJ whole genome shotgun (WGS) entry which is preliminary data.</text>
</comment>
<dbReference type="PANTHER" id="PTHR43539">
    <property type="entry name" value="FLAVIN-BINDING MONOOXYGENASE-LIKE PROTEIN (AFU_ORTHOLOGUE AFUA_4G09220)"/>
    <property type="match status" value="1"/>
</dbReference>
<keyword evidence="2" id="KW-0503">Monooxygenase</keyword>
<proteinExistence type="predicted"/>
<accession>A0ABN2J9A7</accession>